<dbReference type="Proteomes" id="UP000239156">
    <property type="component" value="Unassembled WGS sequence"/>
</dbReference>
<reference evidence="1" key="1">
    <citation type="submission" date="2017-12" db="EMBL/GenBank/DDBJ databases">
        <title>Gene loss provides genomic basis for host adaptation in cereal stripe rust fungi.</title>
        <authorList>
            <person name="Xia C."/>
        </authorList>
    </citation>
    <scope>NUCLEOTIDE SEQUENCE [LARGE SCALE GENOMIC DNA]</scope>
    <source>
        <strain evidence="1">93-210</strain>
    </source>
</reference>
<keyword evidence="2" id="KW-1185">Reference proteome</keyword>
<sequence>MQNLIFLTSSQFFEENSDSLGFSGQFAAMAGPFLQARPNLGPLEQSVVRAEGAGLHNGGETIIPLSVAAPLRDSFKLLAGRTYQLEGDIEKLDNGVKTVLSVRRNKRNHQISEAELVDLGPVTIGGIGSIAKATLRFSDVGRSPLWDLTVIHGSIGDPSTSISIRYLLSVAGLDVPLNTSFSRGLRIFLRGDLDSLGSKSGGMIINVSFER</sequence>
<accession>A0A2S4VIP0</accession>
<organism evidence="1 2">
    <name type="scientific">Puccinia striiformis</name>
    <dbReference type="NCBI Taxonomy" id="27350"/>
    <lineage>
        <taxon>Eukaryota</taxon>
        <taxon>Fungi</taxon>
        <taxon>Dikarya</taxon>
        <taxon>Basidiomycota</taxon>
        <taxon>Pucciniomycotina</taxon>
        <taxon>Pucciniomycetes</taxon>
        <taxon>Pucciniales</taxon>
        <taxon>Pucciniaceae</taxon>
        <taxon>Puccinia</taxon>
    </lineage>
</organism>
<dbReference type="OrthoDB" id="2511518at2759"/>
<dbReference type="VEuPathDB" id="FungiDB:PSHT_06294"/>
<evidence type="ECO:0000313" key="1">
    <source>
        <dbReference type="EMBL" id="POW09328.1"/>
    </source>
</evidence>
<proteinExistence type="predicted"/>
<comment type="caution">
    <text evidence="1">The sequence shown here is derived from an EMBL/GenBank/DDBJ whole genome shotgun (WGS) entry which is preliminary data.</text>
</comment>
<dbReference type="VEuPathDB" id="FungiDB:PSTT_06899"/>
<evidence type="ECO:0000313" key="2">
    <source>
        <dbReference type="Proteomes" id="UP000239156"/>
    </source>
</evidence>
<gene>
    <name evidence="1" type="ORF">PSTT_06899</name>
</gene>
<dbReference type="EMBL" id="PKSL01000056">
    <property type="protein sequence ID" value="POW09328.1"/>
    <property type="molecule type" value="Genomic_DNA"/>
</dbReference>
<name>A0A2S4VIP0_9BASI</name>
<protein>
    <submittedName>
        <fullName evidence="1">Uncharacterized protein</fullName>
    </submittedName>
</protein>